<dbReference type="InterPro" id="IPR043129">
    <property type="entry name" value="ATPase_NBD"/>
</dbReference>
<keyword evidence="2" id="KW-1133">Transmembrane helix</keyword>
<comment type="similarity">
    <text evidence="1">Belongs to the ROK (NagC/XylR) family.</text>
</comment>
<evidence type="ECO:0000256" key="1">
    <source>
        <dbReference type="ARBA" id="ARBA00006479"/>
    </source>
</evidence>
<comment type="caution">
    <text evidence="3">The sequence shown here is derived from an EMBL/GenBank/DDBJ whole genome shotgun (WGS) entry which is preliminary data.</text>
</comment>
<accession>A0ABV1CJ19</accession>
<dbReference type="Gene3D" id="3.30.420.40">
    <property type="match status" value="2"/>
</dbReference>
<evidence type="ECO:0000313" key="3">
    <source>
        <dbReference type="EMBL" id="MEQ2412385.1"/>
    </source>
</evidence>
<dbReference type="PANTHER" id="PTHR18964:SF149">
    <property type="entry name" value="BIFUNCTIONAL UDP-N-ACETYLGLUCOSAMINE 2-EPIMERASE_N-ACETYLMANNOSAMINE KINASE"/>
    <property type="match status" value="1"/>
</dbReference>
<dbReference type="PANTHER" id="PTHR18964">
    <property type="entry name" value="ROK (REPRESSOR, ORF, KINASE) FAMILY"/>
    <property type="match status" value="1"/>
</dbReference>
<feature type="transmembrane region" description="Helical" evidence="2">
    <location>
        <begin position="244"/>
        <end position="263"/>
    </location>
</feature>
<dbReference type="CDD" id="cd23763">
    <property type="entry name" value="ASKHA_ATPase_ROK"/>
    <property type="match status" value="1"/>
</dbReference>
<keyword evidence="2" id="KW-0812">Transmembrane</keyword>
<protein>
    <submittedName>
        <fullName evidence="3">ROK family protein</fullName>
    </submittedName>
</protein>
<keyword evidence="4" id="KW-1185">Reference proteome</keyword>
<sequence length="425" mass="48194">MKNVISQLKSHNKLINIIRCQPQISKAALSEYLKVSWPTVSANIDTLKKNNILSVSDGLCINPDFAHMIGLSIGAAQTKLTIIDMNFSPISAELFNDLISNLNVFHNARNYMQEKGKKITNYIFFKTPNSLFELQTQLDSIIADIIKIIENQDTFKLNIISMGIAFTGAIDNVEKKIVKSHNLEYLSDKPLNTIIYPNRLDFFEQQGINIYIDNNSNTSVVAEKYNMYQPNSINYKYRNKKNILILYLGAGIGAGMIFNNSLYHGASNFVGELGHLELPAYPNTDFKAIEKSCSCGSCECLDYRIRNDVFEMTKSEFSELNSMAIKDYLIAHPDKFEIFIYYIGKITNLLINLLNLDLIIFTGKFKEIADYMWPLLYKQINSNKLSYIANACEFKSSNLGATSPAIGVAICAYYDKINEDVNWNF</sequence>
<dbReference type="EMBL" id="JBBNFW010000126">
    <property type="protein sequence ID" value="MEQ2412385.1"/>
    <property type="molecule type" value="Genomic_DNA"/>
</dbReference>
<dbReference type="InterPro" id="IPR049874">
    <property type="entry name" value="ROK_cs"/>
</dbReference>
<evidence type="ECO:0000256" key="2">
    <source>
        <dbReference type="SAM" id="Phobius"/>
    </source>
</evidence>
<dbReference type="SUPFAM" id="SSF53067">
    <property type="entry name" value="Actin-like ATPase domain"/>
    <property type="match status" value="2"/>
</dbReference>
<dbReference type="Proteomes" id="UP001470752">
    <property type="component" value="Unassembled WGS sequence"/>
</dbReference>
<dbReference type="Pfam" id="PF00480">
    <property type="entry name" value="ROK"/>
    <property type="match status" value="1"/>
</dbReference>
<proteinExistence type="inferred from homology"/>
<evidence type="ECO:0000313" key="4">
    <source>
        <dbReference type="Proteomes" id="UP001470752"/>
    </source>
</evidence>
<name>A0ABV1CJ19_9FIRM</name>
<dbReference type="PROSITE" id="PS01125">
    <property type="entry name" value="ROK"/>
    <property type="match status" value="1"/>
</dbReference>
<keyword evidence="2" id="KW-0472">Membrane</keyword>
<reference evidence="3 4" key="1">
    <citation type="submission" date="2024-04" db="EMBL/GenBank/DDBJ databases">
        <title>Human intestinal bacterial collection.</title>
        <authorList>
            <person name="Pauvert C."/>
            <person name="Hitch T.C.A."/>
            <person name="Clavel T."/>
        </authorList>
    </citation>
    <scope>NUCLEOTIDE SEQUENCE [LARGE SCALE GENOMIC DNA]</scope>
    <source>
        <strain evidence="3 4">CLA-AA-H161</strain>
    </source>
</reference>
<dbReference type="InterPro" id="IPR000600">
    <property type="entry name" value="ROK"/>
</dbReference>
<gene>
    <name evidence="3" type="ORF">AAAX94_04975</name>
</gene>
<dbReference type="RefSeq" id="WP_349082780.1">
    <property type="nucleotide sequence ID" value="NZ_JBBNFW010000126.1"/>
</dbReference>
<organism evidence="3 4">
    <name type="scientific">Blautia acetigignens</name>
    <dbReference type="NCBI Taxonomy" id="2981783"/>
    <lineage>
        <taxon>Bacteria</taxon>
        <taxon>Bacillati</taxon>
        <taxon>Bacillota</taxon>
        <taxon>Clostridia</taxon>
        <taxon>Lachnospirales</taxon>
        <taxon>Lachnospiraceae</taxon>
        <taxon>Blautia</taxon>
    </lineage>
</organism>